<dbReference type="SUPFAM" id="SSF82607">
    <property type="entry name" value="YbaB-like"/>
    <property type="match status" value="1"/>
</dbReference>
<dbReference type="AlphaFoldDB" id="X0WH10"/>
<dbReference type="Gene3D" id="3.30.1310.10">
    <property type="entry name" value="Nucleoid-associated protein YbaB-like domain"/>
    <property type="match status" value="1"/>
</dbReference>
<evidence type="ECO:0000256" key="1">
    <source>
        <dbReference type="ARBA" id="ARBA00023125"/>
    </source>
</evidence>
<dbReference type="InterPro" id="IPR036894">
    <property type="entry name" value="YbaB-like_sf"/>
</dbReference>
<dbReference type="GO" id="GO:0003677">
    <property type="term" value="F:DNA binding"/>
    <property type="evidence" value="ECO:0007669"/>
    <property type="project" value="UniProtKB-KW"/>
</dbReference>
<dbReference type="Pfam" id="PF02575">
    <property type="entry name" value="YbaB_DNA_bd"/>
    <property type="match status" value="1"/>
</dbReference>
<evidence type="ECO:0000256" key="2">
    <source>
        <dbReference type="SAM" id="MobiDB-lite"/>
    </source>
</evidence>
<dbReference type="NCBIfam" id="TIGR00103">
    <property type="entry name" value="DNA_YbaB_EbfC"/>
    <property type="match status" value="1"/>
</dbReference>
<dbReference type="GO" id="GO:0005829">
    <property type="term" value="C:cytosol"/>
    <property type="evidence" value="ECO:0007669"/>
    <property type="project" value="TreeGrafter"/>
</dbReference>
<keyword evidence="1" id="KW-0238">DNA-binding</keyword>
<dbReference type="PANTHER" id="PTHR33449:SF1">
    <property type="entry name" value="NUCLEOID-ASSOCIATED PROTEIN YBAB"/>
    <property type="match status" value="1"/>
</dbReference>
<dbReference type="HAMAP" id="MF_00274">
    <property type="entry name" value="DNA_YbaB_EbfC"/>
    <property type="match status" value="1"/>
</dbReference>
<dbReference type="PIRSF" id="PIRSF004555">
    <property type="entry name" value="UCP004555"/>
    <property type="match status" value="1"/>
</dbReference>
<dbReference type="InterPro" id="IPR004401">
    <property type="entry name" value="YbaB/EbfC"/>
</dbReference>
<organism evidence="3">
    <name type="scientific">marine sediment metagenome</name>
    <dbReference type="NCBI Taxonomy" id="412755"/>
    <lineage>
        <taxon>unclassified sequences</taxon>
        <taxon>metagenomes</taxon>
        <taxon>ecological metagenomes</taxon>
    </lineage>
</organism>
<feature type="region of interest" description="Disordered" evidence="2">
    <location>
        <begin position="1"/>
        <end position="21"/>
    </location>
</feature>
<evidence type="ECO:0000313" key="3">
    <source>
        <dbReference type="EMBL" id="GAG30249.1"/>
    </source>
</evidence>
<name>X0WH10_9ZZZZ</name>
<gene>
    <name evidence="3" type="ORF">S01H1_68186</name>
</gene>
<accession>X0WH10</accession>
<evidence type="ECO:0008006" key="4">
    <source>
        <dbReference type="Google" id="ProtNLM"/>
    </source>
</evidence>
<proteinExistence type="inferred from homology"/>
<dbReference type="EMBL" id="BARS01045211">
    <property type="protein sequence ID" value="GAG30249.1"/>
    <property type="molecule type" value="Genomic_DNA"/>
</dbReference>
<protein>
    <recommendedName>
        <fullName evidence="4">Nucleoid-associated protein</fullName>
    </recommendedName>
</protein>
<sequence>MAKRKRRPPGMRTSSGKGAKGMMAQLQKVQDEMIEAQGALADERLTVTAGGGAVTVVITGDQQIESVEIDPDLLDPDEQEMLQDLLVAAFNQATEQAKEMAAARMGALTAGLGLPGVGDLGL</sequence>
<reference evidence="3" key="1">
    <citation type="journal article" date="2014" name="Front. Microbiol.">
        <title>High frequency of phylogenetically diverse reductive dehalogenase-homologous genes in deep subseafloor sedimentary metagenomes.</title>
        <authorList>
            <person name="Kawai M."/>
            <person name="Futagami T."/>
            <person name="Toyoda A."/>
            <person name="Takaki Y."/>
            <person name="Nishi S."/>
            <person name="Hori S."/>
            <person name="Arai W."/>
            <person name="Tsubouchi T."/>
            <person name="Morono Y."/>
            <person name="Uchiyama I."/>
            <person name="Ito T."/>
            <person name="Fujiyama A."/>
            <person name="Inagaki F."/>
            <person name="Takami H."/>
        </authorList>
    </citation>
    <scope>NUCLEOTIDE SEQUENCE</scope>
    <source>
        <strain evidence="3">Expedition CK06-06</strain>
    </source>
</reference>
<comment type="caution">
    <text evidence="3">The sequence shown here is derived from an EMBL/GenBank/DDBJ whole genome shotgun (WGS) entry which is preliminary data.</text>
</comment>
<dbReference type="PANTHER" id="PTHR33449">
    <property type="entry name" value="NUCLEOID-ASSOCIATED PROTEIN YBAB"/>
    <property type="match status" value="1"/>
</dbReference>